<gene>
    <name evidence="2" type="ORF">D7V94_03440</name>
</gene>
<dbReference type="SUPFAM" id="SSF102114">
    <property type="entry name" value="Radical SAM enzymes"/>
    <property type="match status" value="1"/>
</dbReference>
<organism evidence="2 3">
    <name type="scientific">Parablautia intestinalis</name>
    <dbReference type="NCBI Taxonomy" id="2320100"/>
    <lineage>
        <taxon>Bacteria</taxon>
        <taxon>Bacillati</taxon>
        <taxon>Bacillota</taxon>
        <taxon>Clostridia</taxon>
        <taxon>Lachnospirales</taxon>
        <taxon>Lachnospiraceae</taxon>
        <taxon>Parablautia</taxon>
    </lineage>
</organism>
<dbReference type="Gene3D" id="3.40.50.1000">
    <property type="entry name" value="HAD superfamily/HAD-like"/>
    <property type="match status" value="1"/>
</dbReference>
<evidence type="ECO:0000313" key="2">
    <source>
        <dbReference type="EMBL" id="RKI93732.1"/>
    </source>
</evidence>
<accession>A0A3A9AQR3</accession>
<dbReference type="Gene3D" id="3.30.1240.10">
    <property type="match status" value="1"/>
</dbReference>
<dbReference type="InterPro" id="IPR047771">
    <property type="entry name" value="Radical_SAM_STM4011-like"/>
</dbReference>
<dbReference type="OrthoDB" id="9780503at2"/>
<name>A0A3A9AQR3_9FIRM</name>
<dbReference type="Gene3D" id="3.20.20.70">
    <property type="entry name" value="Aldolase class I"/>
    <property type="match status" value="1"/>
</dbReference>
<reference evidence="2 3" key="1">
    <citation type="submission" date="2018-09" db="EMBL/GenBank/DDBJ databases">
        <title>Murine metabolic-syndrome-specific gut microbial biobank.</title>
        <authorList>
            <person name="Liu C."/>
        </authorList>
    </citation>
    <scope>NUCLEOTIDE SEQUENCE [LARGE SCALE GENOMIC DNA]</scope>
    <source>
        <strain evidence="2 3">0.1xD8-82</strain>
    </source>
</reference>
<keyword evidence="3" id="KW-1185">Reference proteome</keyword>
<protein>
    <submittedName>
        <fullName evidence="2">Uncharacterized protein</fullName>
    </submittedName>
</protein>
<sequence length="556" mass="63154">MGGYMMLYRGSLKSCNYHCSYCPFSKHPMSERELERDKEQWLSFQADLEKCAAALQVRALMVAPYGEALIHSWYLEGLAHISSLSEIDAVGAQTNLSFNVQEFLACFGKAGGITDKLRLWATFHPEMTTVSEFARKCRELKQAGVIFCAGAVGVPENAALLREFRKELPRDIYLWINKMDGLKRHYTPEEEKVFSDIDPYFFRELIPVPADSTKCEGRVFVEGNGAVHTCNISRKMEISWKEWEKISFSAPLCGRKQCSCFLAYGGREDFINKMLFGDYPLFRIPRHPKAVFLDIEGTLFPEKGTPQTVLPDERQAAVLQAKAVTDREHKEECPAYILTGLEALYREKTRLFFATTLPYKEAMKRCRGFRRLFRGGVFAGGAHLVLEDQTGENSEENSGENSQGNFKGNSRGNSQREGKKREYFSFLDGQWTEWLAPFKGKYSFWILICREKGRPYKITLFRSTHRPWEEREAEELFAALPDAGRKEARYFIEGNCLEIVSAKADKAQGVKTLCKWIGISPKDAFAAGDSREDEGMIRLCGQSAAPGFAVAERYGD</sequence>
<dbReference type="NCBIfam" id="NF038073">
    <property type="entry name" value="rSAM_STM4011"/>
    <property type="match status" value="1"/>
</dbReference>
<dbReference type="InterPro" id="IPR058240">
    <property type="entry name" value="rSAM_sf"/>
</dbReference>
<dbReference type="RefSeq" id="WP_120466750.1">
    <property type="nucleotide sequence ID" value="NZ_RAYQ01000002.1"/>
</dbReference>
<dbReference type="Proteomes" id="UP000280696">
    <property type="component" value="Unassembled WGS sequence"/>
</dbReference>
<dbReference type="EMBL" id="RAYQ01000002">
    <property type="protein sequence ID" value="RKI93732.1"/>
    <property type="molecule type" value="Genomic_DNA"/>
</dbReference>
<dbReference type="Pfam" id="PF08282">
    <property type="entry name" value="Hydrolase_3"/>
    <property type="match status" value="1"/>
</dbReference>
<feature type="region of interest" description="Disordered" evidence="1">
    <location>
        <begin position="390"/>
        <end position="416"/>
    </location>
</feature>
<dbReference type="CDD" id="cd01335">
    <property type="entry name" value="Radical_SAM"/>
    <property type="match status" value="1"/>
</dbReference>
<evidence type="ECO:0000313" key="3">
    <source>
        <dbReference type="Proteomes" id="UP000280696"/>
    </source>
</evidence>
<dbReference type="AlphaFoldDB" id="A0A3A9AQR3"/>
<dbReference type="SUPFAM" id="SSF56784">
    <property type="entry name" value="HAD-like"/>
    <property type="match status" value="1"/>
</dbReference>
<dbReference type="InterPro" id="IPR023214">
    <property type="entry name" value="HAD_sf"/>
</dbReference>
<comment type="caution">
    <text evidence="2">The sequence shown here is derived from an EMBL/GenBank/DDBJ whole genome shotgun (WGS) entry which is preliminary data.</text>
</comment>
<dbReference type="InterPro" id="IPR036412">
    <property type="entry name" value="HAD-like_sf"/>
</dbReference>
<dbReference type="InterPro" id="IPR013785">
    <property type="entry name" value="Aldolase_TIM"/>
</dbReference>
<evidence type="ECO:0000256" key="1">
    <source>
        <dbReference type="SAM" id="MobiDB-lite"/>
    </source>
</evidence>
<proteinExistence type="predicted"/>